<gene>
    <name evidence="1" type="ORF">LCGC14_1547610</name>
</gene>
<dbReference type="EMBL" id="LAZR01011785">
    <property type="protein sequence ID" value="KKM59862.1"/>
    <property type="molecule type" value="Genomic_DNA"/>
</dbReference>
<comment type="caution">
    <text evidence="1">The sequence shown here is derived from an EMBL/GenBank/DDBJ whole genome shotgun (WGS) entry which is preliminary data.</text>
</comment>
<reference evidence="1" key="1">
    <citation type="journal article" date="2015" name="Nature">
        <title>Complex archaea that bridge the gap between prokaryotes and eukaryotes.</title>
        <authorList>
            <person name="Spang A."/>
            <person name="Saw J.H."/>
            <person name="Jorgensen S.L."/>
            <person name="Zaremba-Niedzwiedzka K."/>
            <person name="Martijn J."/>
            <person name="Lind A.E."/>
            <person name="van Eijk R."/>
            <person name="Schleper C."/>
            <person name="Guy L."/>
            <person name="Ettema T.J."/>
        </authorList>
    </citation>
    <scope>NUCLEOTIDE SEQUENCE</scope>
</reference>
<evidence type="ECO:0008006" key="2">
    <source>
        <dbReference type="Google" id="ProtNLM"/>
    </source>
</evidence>
<organism evidence="1">
    <name type="scientific">marine sediment metagenome</name>
    <dbReference type="NCBI Taxonomy" id="412755"/>
    <lineage>
        <taxon>unclassified sequences</taxon>
        <taxon>metagenomes</taxon>
        <taxon>ecological metagenomes</taxon>
    </lineage>
</organism>
<evidence type="ECO:0000313" key="1">
    <source>
        <dbReference type="EMBL" id="KKM59862.1"/>
    </source>
</evidence>
<name>A0A0F9LS43_9ZZZZ</name>
<protein>
    <recommendedName>
        <fullName evidence="2">PepSY domain-containing protein</fullName>
    </recommendedName>
</protein>
<sequence length="59" mass="6747">MSRQLLEVIEDSRVLDIVERGLFLEEVYWDSLTGNYIVVRIDRTTGKVLNSCSMNKAIG</sequence>
<dbReference type="AlphaFoldDB" id="A0A0F9LS43"/>
<accession>A0A0F9LS43</accession>
<proteinExistence type="predicted"/>